<dbReference type="eggNOG" id="COG0300">
    <property type="taxonomic scope" value="Bacteria"/>
</dbReference>
<dbReference type="Pfam" id="PF00106">
    <property type="entry name" value="adh_short"/>
    <property type="match status" value="1"/>
</dbReference>
<dbReference type="STRING" id="1042163.BRLA_c029590"/>
<keyword evidence="2 3" id="KW-0560">Oxidoreductase</keyword>
<dbReference type="EC" id="1.1.1.100" evidence="3"/>
<sequence length="239" mass="26394">MKKYIIFGASKGLGDAFVKGLPSSGDQVWIVSRSRPRSLDLHDGVQRIWLEADLSQQNKIKMITDTLQHERIDVLIYNVGVWEKEGFEDHYDFEQDDPEDIATIIHTNITSTITYIQALLPNLRRSESGKIILIGSTAGLDNTNNSQVSFVSSKFGLRGITNALREHVRKDGIAVTCINPGELAAEIPYEAGAEKAISEYNGTRIPVQDIVSLAKCVVNLSKVSCVKEIHVPAMTDLNA</sequence>
<dbReference type="Gene3D" id="3.40.50.720">
    <property type="entry name" value="NAD(P)-binding Rossmann-like Domain"/>
    <property type="match status" value="1"/>
</dbReference>
<dbReference type="InterPro" id="IPR002347">
    <property type="entry name" value="SDR_fam"/>
</dbReference>
<reference evidence="3 4" key="1">
    <citation type="journal article" date="2011" name="J. Bacteriol.">
        <title>Genome sequence of Brevibacillus laterosporus LMG 15441, a pathogen of invertebrates.</title>
        <authorList>
            <person name="Djukic M."/>
            <person name="Poehlein A."/>
            <person name="Thurmer A."/>
            <person name="Daniel R."/>
        </authorList>
    </citation>
    <scope>NUCLEOTIDE SEQUENCE [LARGE SCALE GENOMIC DNA]</scope>
    <source>
        <strain evidence="3 4">LMG 15441</strain>
    </source>
</reference>
<accession>A0A075R787</accession>
<dbReference type="SUPFAM" id="SSF51735">
    <property type="entry name" value="NAD(P)-binding Rossmann-fold domains"/>
    <property type="match status" value="1"/>
</dbReference>
<dbReference type="InterPro" id="IPR036291">
    <property type="entry name" value="NAD(P)-bd_dom_sf"/>
</dbReference>
<dbReference type="PRINTS" id="PR00081">
    <property type="entry name" value="GDHRDH"/>
</dbReference>
<dbReference type="PANTHER" id="PTHR43391">
    <property type="entry name" value="RETINOL DEHYDROGENASE-RELATED"/>
    <property type="match status" value="1"/>
</dbReference>
<proteinExistence type="inferred from homology"/>
<gene>
    <name evidence="3" type="ORF">BRLA_c029590</name>
</gene>
<evidence type="ECO:0000256" key="1">
    <source>
        <dbReference type="ARBA" id="ARBA00006484"/>
    </source>
</evidence>
<dbReference type="KEGG" id="blr:BRLA_c029590"/>
<dbReference type="EMBL" id="CP007806">
    <property type="protein sequence ID" value="AIG27271.1"/>
    <property type="molecule type" value="Genomic_DNA"/>
</dbReference>
<comment type="similarity">
    <text evidence="1">Belongs to the short-chain dehydrogenases/reductases (SDR) family.</text>
</comment>
<dbReference type="AlphaFoldDB" id="A0A075R787"/>
<dbReference type="PANTHER" id="PTHR43391:SF94">
    <property type="entry name" value="OXIDOREDUCTASE-RELATED"/>
    <property type="match status" value="1"/>
</dbReference>
<dbReference type="CDD" id="cd05233">
    <property type="entry name" value="SDR_c"/>
    <property type="match status" value="1"/>
</dbReference>
<protein>
    <submittedName>
        <fullName evidence="3">Rhamnolipids biosynthesis 3-oxoacyl-[acyl-carrier-protein] reductase</fullName>
        <ecNumber evidence="3">1.1.1.100</ecNumber>
    </submittedName>
</protein>
<name>A0A075R787_BRELA</name>
<keyword evidence="4" id="KW-1185">Reference proteome</keyword>
<evidence type="ECO:0000256" key="2">
    <source>
        <dbReference type="ARBA" id="ARBA00023002"/>
    </source>
</evidence>
<organism evidence="3 4">
    <name type="scientific">Brevibacillus laterosporus LMG 15441</name>
    <dbReference type="NCBI Taxonomy" id="1042163"/>
    <lineage>
        <taxon>Bacteria</taxon>
        <taxon>Bacillati</taxon>
        <taxon>Bacillota</taxon>
        <taxon>Bacilli</taxon>
        <taxon>Bacillales</taxon>
        <taxon>Paenibacillaceae</taxon>
        <taxon>Brevibacillus</taxon>
    </lineage>
</organism>
<dbReference type="HOGENOM" id="CLU_010194_28_0_9"/>
<evidence type="ECO:0000313" key="4">
    <source>
        <dbReference type="Proteomes" id="UP000005850"/>
    </source>
</evidence>
<dbReference type="RefSeq" id="WP_003335845.1">
    <property type="nucleotide sequence ID" value="NZ_CP007806.1"/>
</dbReference>
<dbReference type="Proteomes" id="UP000005850">
    <property type="component" value="Chromosome"/>
</dbReference>
<dbReference type="GO" id="GO:0004316">
    <property type="term" value="F:3-oxoacyl-[acyl-carrier-protein] reductase (NADPH) activity"/>
    <property type="evidence" value="ECO:0007669"/>
    <property type="project" value="UniProtKB-EC"/>
</dbReference>
<evidence type="ECO:0000313" key="3">
    <source>
        <dbReference type="EMBL" id="AIG27271.1"/>
    </source>
</evidence>